<evidence type="ECO:0000313" key="2">
    <source>
        <dbReference type="Proteomes" id="UP000249169"/>
    </source>
</evidence>
<proteinExistence type="predicted"/>
<dbReference type="PROSITE" id="PS51257">
    <property type="entry name" value="PROKAR_LIPOPROTEIN"/>
    <property type="match status" value="1"/>
</dbReference>
<evidence type="ECO:0008006" key="3">
    <source>
        <dbReference type="Google" id="ProtNLM"/>
    </source>
</evidence>
<name>A0A328C8M7_9DELT</name>
<protein>
    <recommendedName>
        <fullName evidence="3">VWFA domain-containing protein</fullName>
    </recommendedName>
</protein>
<evidence type="ECO:0000313" key="1">
    <source>
        <dbReference type="EMBL" id="RAL24967.1"/>
    </source>
</evidence>
<sequence>MSWLSRFPGSGVRTGAWVTLSAIWLALGACGDDAPAHGRTDADSGDLADVGEPGLELTSSALRLLPPQGQECGGEPTLRFPFVLFSQEGTPLAQGDMVDGEWLRPNETLEAGHLSFDQGYVARSGPSCRSDVECAEGLSCTAAERADGQRFCAAPVTASFVPGTVRQELALGREGSRELALSVLIQNTASFDGRLPTSVGALYDEHGEQALVANPGRATDAELRHRVMIQDFLTSLAGRFSPENAAVSLWFFGGDVGAQARPLTSGAEGGLSDYFTRDLESLNDRLRELPTLIPREANVYQSILRVLDRDLGLEKYQEFEKILVVFTDAPDQVYDPQAGAEEVRERLVETGVRLVVVHLDTALDTALLRDLPSQWGGNEACRDDASCGAPTCQSDADCQSFERCRSARLYAEQPGGAAGQTPDAYCLPARDRQGRVGPVDAYAELACASGGHYFYAAEVDDMVPVWNVLVPAWQSTWSVAGTLPTLGALRGSGFGRLSGVFSAKVGETHLGDRLSPRLETRVSADTRPVLDLR</sequence>
<dbReference type="SUPFAM" id="SSF53300">
    <property type="entry name" value="vWA-like"/>
    <property type="match status" value="1"/>
</dbReference>
<dbReference type="EMBL" id="QHKO01000001">
    <property type="protein sequence ID" value="RAL24967.1"/>
    <property type="molecule type" value="Genomic_DNA"/>
</dbReference>
<dbReference type="Gene3D" id="3.40.50.410">
    <property type="entry name" value="von Willebrand factor, type A domain"/>
    <property type="match status" value="1"/>
</dbReference>
<keyword evidence="2" id="KW-1185">Reference proteome</keyword>
<gene>
    <name evidence="1" type="ORF">DL240_01790</name>
</gene>
<dbReference type="OrthoDB" id="5526324at2"/>
<accession>A0A328C8M7</accession>
<dbReference type="Proteomes" id="UP000249169">
    <property type="component" value="Unassembled WGS sequence"/>
</dbReference>
<comment type="caution">
    <text evidence="1">The sequence shown here is derived from an EMBL/GenBank/DDBJ whole genome shotgun (WGS) entry which is preliminary data.</text>
</comment>
<organism evidence="1 2">
    <name type="scientific">Lujinxingia litoralis</name>
    <dbReference type="NCBI Taxonomy" id="2211119"/>
    <lineage>
        <taxon>Bacteria</taxon>
        <taxon>Deltaproteobacteria</taxon>
        <taxon>Bradymonadales</taxon>
        <taxon>Lujinxingiaceae</taxon>
        <taxon>Lujinxingia</taxon>
    </lineage>
</organism>
<reference evidence="1 2" key="1">
    <citation type="submission" date="2018-05" db="EMBL/GenBank/DDBJ databases">
        <title>Lujinxingia marina gen. nov. sp. nov., a new facultative anaerobic member of the class Deltaproteobacteria, and proposal of Lujinxingaceae fam. nov.</title>
        <authorList>
            <person name="Li C.-M."/>
        </authorList>
    </citation>
    <scope>NUCLEOTIDE SEQUENCE [LARGE SCALE GENOMIC DNA]</scope>
    <source>
        <strain evidence="1 2">B210</strain>
    </source>
</reference>
<dbReference type="AlphaFoldDB" id="A0A328C8M7"/>
<dbReference type="InterPro" id="IPR036465">
    <property type="entry name" value="vWFA_dom_sf"/>
</dbReference>
<dbReference type="RefSeq" id="WP_111728139.1">
    <property type="nucleotide sequence ID" value="NZ_QHKO01000001.1"/>
</dbReference>